<dbReference type="InterPro" id="IPR011990">
    <property type="entry name" value="TPR-like_helical_dom_sf"/>
</dbReference>
<evidence type="ECO:0000313" key="1">
    <source>
        <dbReference type="EnsemblPlants" id="cds.evm.model.02.909"/>
    </source>
</evidence>
<dbReference type="GO" id="GO:0009451">
    <property type="term" value="P:RNA modification"/>
    <property type="evidence" value="ECO:0007669"/>
    <property type="project" value="InterPro"/>
</dbReference>
<protein>
    <recommendedName>
        <fullName evidence="3">Pentatricopeptide repeat-containing protein</fullName>
    </recommendedName>
</protein>
<dbReference type="EMBL" id="UZAU01000141">
    <property type="status" value="NOT_ANNOTATED_CDS"/>
    <property type="molecule type" value="Genomic_DNA"/>
</dbReference>
<organism evidence="1 2">
    <name type="scientific">Cannabis sativa</name>
    <name type="common">Hemp</name>
    <name type="synonym">Marijuana</name>
    <dbReference type="NCBI Taxonomy" id="3483"/>
    <lineage>
        <taxon>Eukaryota</taxon>
        <taxon>Viridiplantae</taxon>
        <taxon>Streptophyta</taxon>
        <taxon>Embryophyta</taxon>
        <taxon>Tracheophyta</taxon>
        <taxon>Spermatophyta</taxon>
        <taxon>Magnoliopsida</taxon>
        <taxon>eudicotyledons</taxon>
        <taxon>Gunneridae</taxon>
        <taxon>Pentapetalae</taxon>
        <taxon>rosids</taxon>
        <taxon>fabids</taxon>
        <taxon>Rosales</taxon>
        <taxon>Cannabaceae</taxon>
        <taxon>Cannabis</taxon>
    </lineage>
</organism>
<keyword evidence="2" id="KW-1185">Reference proteome</keyword>
<dbReference type="GO" id="GO:0003723">
    <property type="term" value="F:RNA binding"/>
    <property type="evidence" value="ECO:0007669"/>
    <property type="project" value="InterPro"/>
</dbReference>
<reference evidence="1" key="1">
    <citation type="submission" date="2018-11" db="EMBL/GenBank/DDBJ databases">
        <authorList>
            <person name="Grassa J C."/>
        </authorList>
    </citation>
    <scope>NUCLEOTIDE SEQUENCE [LARGE SCALE GENOMIC DNA]</scope>
</reference>
<dbReference type="Gramene" id="evm.model.02.909">
    <property type="protein sequence ID" value="cds.evm.model.02.909"/>
    <property type="gene ID" value="evm.TU.02.909"/>
</dbReference>
<evidence type="ECO:0000313" key="2">
    <source>
        <dbReference type="Proteomes" id="UP000596661"/>
    </source>
</evidence>
<dbReference type="OMA" id="HANAEMG"/>
<accession>A0A803P361</accession>
<dbReference type="InterPro" id="IPR046848">
    <property type="entry name" value="E_motif"/>
</dbReference>
<reference evidence="1" key="2">
    <citation type="submission" date="2021-03" db="UniProtKB">
        <authorList>
            <consortium name="EnsemblPlants"/>
        </authorList>
    </citation>
    <scope>IDENTIFICATION</scope>
</reference>
<dbReference type="Pfam" id="PF20431">
    <property type="entry name" value="E_motif"/>
    <property type="match status" value="1"/>
</dbReference>
<dbReference type="AlphaFoldDB" id="A0A803P361"/>
<sequence length="113" mass="12602">MLNVGIRSELDHYACMVDLLGCAGWLEEAEHLIISMPIIPDIAVWDALHGACRVHANAEMGRTVGNLLIQSDKIHDGRNVLLSNIYTEFIKGEDGEEVRTMRKKKNKAFQGVV</sequence>
<proteinExistence type="predicted"/>
<evidence type="ECO:0008006" key="3">
    <source>
        <dbReference type="Google" id="ProtNLM"/>
    </source>
</evidence>
<dbReference type="Proteomes" id="UP000596661">
    <property type="component" value="Chromosome 2"/>
</dbReference>
<name>A0A803P361_CANSA</name>
<dbReference type="Gene3D" id="1.25.40.10">
    <property type="entry name" value="Tetratricopeptide repeat domain"/>
    <property type="match status" value="1"/>
</dbReference>
<dbReference type="InterPro" id="IPR046960">
    <property type="entry name" value="PPR_At4g14850-like_plant"/>
</dbReference>
<dbReference type="EnsemblPlants" id="evm.model.02.909">
    <property type="protein sequence ID" value="cds.evm.model.02.909"/>
    <property type="gene ID" value="evm.TU.02.909"/>
</dbReference>
<dbReference type="PANTHER" id="PTHR47926">
    <property type="entry name" value="PENTATRICOPEPTIDE REPEAT-CONTAINING PROTEIN"/>
    <property type="match status" value="1"/>
</dbReference>